<feature type="non-terminal residue" evidence="2">
    <location>
        <position position="368"/>
    </location>
</feature>
<dbReference type="Gene3D" id="3.30.160.710">
    <property type="match status" value="3"/>
</dbReference>
<proteinExistence type="predicted"/>
<gene>
    <name evidence="2" type="ORF">HZS79_16705</name>
</gene>
<feature type="domain" description="MBG" evidence="1">
    <location>
        <begin position="133"/>
        <end position="203"/>
    </location>
</feature>
<feature type="domain" description="MBG" evidence="1">
    <location>
        <begin position="285"/>
        <end position="355"/>
    </location>
</feature>
<evidence type="ECO:0000313" key="3">
    <source>
        <dbReference type="Proteomes" id="UP000528918"/>
    </source>
</evidence>
<dbReference type="RefSeq" id="WP_179928419.1">
    <property type="nucleotide sequence ID" value="NZ_JACCDD010000023.1"/>
</dbReference>
<reference evidence="2 3" key="1">
    <citation type="journal article" date="2013" name="Antonie Van Leeuwenhoek">
        <title>Halomonas zhaodongensis sp. nov., a slightly halophilic bacterium isolated from saline-alkaline soils in Zhaodong, China.</title>
        <authorList>
            <person name="Jiang J."/>
            <person name="Pan Y."/>
            <person name="Meng L."/>
            <person name="Hu S."/>
            <person name="Zhang X."/>
            <person name="Hu B."/>
            <person name="Meng J."/>
            <person name="Li C."/>
            <person name="Huang H."/>
            <person name="Wang K."/>
            <person name="Su T."/>
        </authorList>
    </citation>
    <scope>NUCLEOTIDE SEQUENCE [LARGE SCALE GENOMIC DNA]</scope>
    <source>
        <strain evidence="2 3">NEAU-ST10-25</strain>
    </source>
</reference>
<feature type="non-terminal residue" evidence="2">
    <location>
        <position position="1"/>
    </location>
</feature>
<accession>A0ABX2SWM9</accession>
<dbReference type="Proteomes" id="UP000528918">
    <property type="component" value="Unassembled WGS sequence"/>
</dbReference>
<evidence type="ECO:0000259" key="1">
    <source>
        <dbReference type="Pfam" id="PF18676"/>
    </source>
</evidence>
<protein>
    <submittedName>
        <fullName evidence="2">MBG-2 domain-containing protein</fullName>
    </submittedName>
</protein>
<organism evidence="2 3">
    <name type="scientific">Vreelandella zhaodongensis</name>
    <name type="common">Halomonas zhaodongensis</name>
    <dbReference type="NCBI Taxonomy" id="1176240"/>
    <lineage>
        <taxon>Bacteria</taxon>
        <taxon>Pseudomonadati</taxon>
        <taxon>Pseudomonadota</taxon>
        <taxon>Gammaproteobacteria</taxon>
        <taxon>Oceanospirillales</taxon>
        <taxon>Halomonadaceae</taxon>
        <taxon>Vreelandella</taxon>
    </lineage>
</organism>
<dbReference type="InterPro" id="IPR041286">
    <property type="entry name" value="MBG_2"/>
</dbReference>
<evidence type="ECO:0000313" key="2">
    <source>
        <dbReference type="EMBL" id="NYS46581.1"/>
    </source>
</evidence>
<sequence length="368" mass="38642">WQVTEGNLVGDDSLAGDVTRESGNNVGNYAISAADLENGNYVISAVDGTLTINPRPLTVTADDQEKIYGDADPELTWQVTEGNLVGDDSLAGDVTRESGNNVGNYAISAADLENGNYVISAVDGTLTINPRPLTVTADDQEKIYGDADPELTWQVTEGNLVGDDSLAGDVTRESGNNVGNYAISAADLENGNYQITATDGVLTIDPRPLTVTADDQEKVYGDADPELTWQVTEGNLVGDDSLAGDVTRESGNNVGNYAISAADLENGNYVISAVDGTLTIDPRPITVSADDQDKIYGDADPELTWQVTEGNLVGDDRLAGDVTRESGNNVGNYAISAADLENGNYVISAVDGTLTIDPRPITVSADDQ</sequence>
<feature type="domain" description="MBG" evidence="1">
    <location>
        <begin position="57"/>
        <end position="127"/>
    </location>
</feature>
<dbReference type="EMBL" id="JACCDD010000023">
    <property type="protein sequence ID" value="NYS46581.1"/>
    <property type="molecule type" value="Genomic_DNA"/>
</dbReference>
<feature type="domain" description="MBG" evidence="1">
    <location>
        <begin position="209"/>
        <end position="279"/>
    </location>
</feature>
<dbReference type="Pfam" id="PF18676">
    <property type="entry name" value="MBG_2"/>
    <property type="match status" value="5"/>
</dbReference>
<feature type="domain" description="MBG" evidence="1">
    <location>
        <begin position="6"/>
        <end position="51"/>
    </location>
</feature>
<comment type="caution">
    <text evidence="2">The sequence shown here is derived from an EMBL/GenBank/DDBJ whole genome shotgun (WGS) entry which is preliminary data.</text>
</comment>
<keyword evidence="3" id="KW-1185">Reference proteome</keyword>
<name>A0ABX2SWM9_VREZH</name>